<accession>A0A142JTQ2</accession>
<dbReference type="Pfam" id="PF05954">
    <property type="entry name" value="Phage_GPD"/>
    <property type="match status" value="2"/>
</dbReference>
<reference evidence="2 3" key="1">
    <citation type="submission" date="2016-03" db="EMBL/GenBank/DDBJ databases">
        <title>Complete genome sequence of a novel chlorpyrifos degrading bacterium, Cupriavidus nantongensis sp. X1.</title>
        <authorList>
            <person name="Fang L."/>
        </authorList>
    </citation>
    <scope>NUCLEOTIDE SEQUENCE [LARGE SCALE GENOMIC DNA]</scope>
    <source>
        <strain evidence="2 3">X1</strain>
    </source>
</reference>
<proteinExistence type="predicted"/>
<dbReference type="Gene3D" id="2.30.110.50">
    <property type="match status" value="2"/>
</dbReference>
<dbReference type="Gene3D" id="2.40.50.230">
    <property type="entry name" value="Gp5 N-terminal domain"/>
    <property type="match status" value="1"/>
</dbReference>
<dbReference type="EMBL" id="CP014845">
    <property type="protein sequence ID" value="AMR81464.1"/>
    <property type="molecule type" value="Genomic_DNA"/>
</dbReference>
<dbReference type="InterPro" id="IPR037026">
    <property type="entry name" value="Vgr_OB-fold_dom_sf"/>
</dbReference>
<feature type="compositionally biased region" description="Low complexity" evidence="1">
    <location>
        <begin position="90"/>
        <end position="103"/>
    </location>
</feature>
<dbReference type="KEGG" id="cnan:A2G96_27110"/>
<dbReference type="SUPFAM" id="SSF69279">
    <property type="entry name" value="Phage tail proteins"/>
    <property type="match status" value="2"/>
</dbReference>
<feature type="region of interest" description="Disordered" evidence="1">
    <location>
        <begin position="90"/>
        <end position="126"/>
    </location>
</feature>
<protein>
    <submittedName>
        <fullName evidence="2">Uncharacterized protein</fullName>
    </submittedName>
</protein>
<keyword evidence="3" id="KW-1185">Reference proteome</keyword>
<dbReference type="Proteomes" id="UP000075238">
    <property type="component" value="Chromosome 2"/>
</dbReference>
<evidence type="ECO:0000313" key="2">
    <source>
        <dbReference type="EMBL" id="AMR81464.1"/>
    </source>
</evidence>
<organism evidence="2 3">
    <name type="scientific">Cupriavidus nantongensis</name>
    <dbReference type="NCBI Taxonomy" id="1796606"/>
    <lineage>
        <taxon>Bacteria</taxon>
        <taxon>Pseudomonadati</taxon>
        <taxon>Pseudomonadota</taxon>
        <taxon>Betaproteobacteria</taxon>
        <taxon>Burkholderiales</taxon>
        <taxon>Burkholderiaceae</taxon>
        <taxon>Cupriavidus</taxon>
    </lineage>
</organism>
<dbReference type="AlphaFoldDB" id="A0A142JTQ2"/>
<dbReference type="Gene3D" id="3.55.50.10">
    <property type="entry name" value="Baseplate protein-like domains"/>
    <property type="match status" value="1"/>
</dbReference>
<gene>
    <name evidence="2" type="ORF">A2G96_27110</name>
</gene>
<dbReference type="STRING" id="1796606.A2G96_27110"/>
<evidence type="ECO:0000256" key="1">
    <source>
        <dbReference type="SAM" id="MobiDB-lite"/>
    </source>
</evidence>
<evidence type="ECO:0000313" key="3">
    <source>
        <dbReference type="Proteomes" id="UP000075238"/>
    </source>
</evidence>
<dbReference type="SUPFAM" id="SSF69255">
    <property type="entry name" value="gp5 N-terminal domain-like"/>
    <property type="match status" value="1"/>
</dbReference>
<sequence>MQACAALGGDGGLARYRLTVGSWFDHLRTRADCYVYQDKTALEIIEDVLADLPACPFPHGGQPAAAQALDLLPVPRDGFWLSHAPAGRGRPALPLRAPARRAGQSGQDDRRQSPAIAATAADAGSESLGEWPTLESFETRGTYRFPDADAARRAAQLRAQAHESRYLRYEGEGSVRALGAGERFTLTGHFDTAANEFVTLAVRHEAANNLGAEVALLLGLSDIEAGSYRNRFEAVRADAPIVPVYCPKPTAPEGQPAVVIAEGGAPLTTERDHRVRVRLPWLRAPMADPRADTAADPAQDDLTQVTAWVRVATAAAGPNWGAQSRPIPMRWQ</sequence>
<name>A0A142JTQ2_9BURK</name>